<feature type="domain" description="Methyltransferase type 11" evidence="4">
    <location>
        <begin position="47"/>
        <end position="143"/>
    </location>
</feature>
<protein>
    <submittedName>
        <fullName evidence="5">Methyltransferase domain-containing protein</fullName>
    </submittedName>
</protein>
<dbReference type="InterPro" id="IPR051052">
    <property type="entry name" value="Diverse_substrate_MTase"/>
</dbReference>
<keyword evidence="3" id="KW-0808">Transferase</keyword>
<dbReference type="KEGG" id="eaz:JHT90_08310"/>
<organism evidence="5 6">
    <name type="scientific">Entomomonas asaccharolytica</name>
    <dbReference type="NCBI Taxonomy" id="2785331"/>
    <lineage>
        <taxon>Bacteria</taxon>
        <taxon>Pseudomonadati</taxon>
        <taxon>Pseudomonadota</taxon>
        <taxon>Gammaproteobacteria</taxon>
        <taxon>Pseudomonadales</taxon>
        <taxon>Pseudomonadaceae</taxon>
        <taxon>Entomomonas</taxon>
    </lineage>
</organism>
<evidence type="ECO:0000256" key="1">
    <source>
        <dbReference type="ARBA" id="ARBA00008361"/>
    </source>
</evidence>
<dbReference type="Proteomes" id="UP000595278">
    <property type="component" value="Chromosome"/>
</dbReference>
<dbReference type="GO" id="GO:0008757">
    <property type="term" value="F:S-adenosylmethionine-dependent methyltransferase activity"/>
    <property type="evidence" value="ECO:0007669"/>
    <property type="project" value="InterPro"/>
</dbReference>
<name>A0A974RVV1_9GAMM</name>
<evidence type="ECO:0000313" key="5">
    <source>
        <dbReference type="EMBL" id="QQP84427.1"/>
    </source>
</evidence>
<dbReference type="PANTHER" id="PTHR44942:SF4">
    <property type="entry name" value="METHYLTRANSFERASE TYPE 11 DOMAIN-CONTAINING PROTEIN"/>
    <property type="match status" value="1"/>
</dbReference>
<dbReference type="CDD" id="cd02440">
    <property type="entry name" value="AdoMet_MTases"/>
    <property type="match status" value="1"/>
</dbReference>
<dbReference type="PANTHER" id="PTHR44942">
    <property type="entry name" value="METHYLTRANSF_11 DOMAIN-CONTAINING PROTEIN"/>
    <property type="match status" value="1"/>
</dbReference>
<dbReference type="RefSeq" id="WP_201090325.1">
    <property type="nucleotide sequence ID" value="NZ_CP067393.1"/>
</dbReference>
<evidence type="ECO:0000256" key="3">
    <source>
        <dbReference type="ARBA" id="ARBA00022679"/>
    </source>
</evidence>
<evidence type="ECO:0000259" key="4">
    <source>
        <dbReference type="Pfam" id="PF08241"/>
    </source>
</evidence>
<keyword evidence="6" id="KW-1185">Reference proteome</keyword>
<dbReference type="SUPFAM" id="SSF53335">
    <property type="entry name" value="S-adenosyl-L-methionine-dependent methyltransferases"/>
    <property type="match status" value="1"/>
</dbReference>
<dbReference type="Pfam" id="PF08241">
    <property type="entry name" value="Methyltransf_11"/>
    <property type="match status" value="1"/>
</dbReference>
<evidence type="ECO:0000256" key="2">
    <source>
        <dbReference type="ARBA" id="ARBA00022603"/>
    </source>
</evidence>
<dbReference type="AlphaFoldDB" id="A0A974RVV1"/>
<reference evidence="5 6" key="1">
    <citation type="submission" date="2021-01" db="EMBL/GenBank/DDBJ databases">
        <title>Entomomonas sp. F2A isolated from a house cricket (Acheta domesticus).</title>
        <authorList>
            <person name="Spergser J."/>
            <person name="Busse H.-J."/>
        </authorList>
    </citation>
    <scope>NUCLEOTIDE SEQUENCE [LARGE SCALE GENOMIC DNA]</scope>
    <source>
        <strain evidence="5 6">F2A</strain>
    </source>
</reference>
<dbReference type="EMBL" id="CP067393">
    <property type="protein sequence ID" value="QQP84427.1"/>
    <property type="molecule type" value="Genomic_DNA"/>
</dbReference>
<dbReference type="InterPro" id="IPR013216">
    <property type="entry name" value="Methyltransf_11"/>
</dbReference>
<accession>A0A974RVV1</accession>
<sequence length="252" mass="28215">MKDHKQVVDKQFGEQANAYLTSAVHAQGEEFSLLQQAVANRQHADVLDLGCGAGHVSFNVAPSVNKVIAYDLSESMLEVVAASSAAQHLGNIETVQGVAESLPFADNSFDFVFSRYSAHHWQDLGIALREVIRVLKPSGVVAFIDVISPQQPLFDTYLQTVEVLRDTSHVRDYTVAEWIRQLGESGLIVTKHHRQKLRLEFTSWVERMRTPALYRDAILALQQSMAQEVRDYFAIDQQGSFTTDVLVVWATK</sequence>
<keyword evidence="2 5" id="KW-0489">Methyltransferase</keyword>
<proteinExistence type="inferred from homology"/>
<evidence type="ECO:0000313" key="6">
    <source>
        <dbReference type="Proteomes" id="UP000595278"/>
    </source>
</evidence>
<dbReference type="Gene3D" id="3.40.50.150">
    <property type="entry name" value="Vaccinia Virus protein VP39"/>
    <property type="match status" value="1"/>
</dbReference>
<dbReference type="InterPro" id="IPR029063">
    <property type="entry name" value="SAM-dependent_MTases_sf"/>
</dbReference>
<dbReference type="GO" id="GO:0032259">
    <property type="term" value="P:methylation"/>
    <property type="evidence" value="ECO:0007669"/>
    <property type="project" value="UniProtKB-KW"/>
</dbReference>
<comment type="similarity">
    <text evidence="1">Belongs to the methyltransferase superfamily.</text>
</comment>
<gene>
    <name evidence="5" type="ORF">JHT90_08310</name>
</gene>